<dbReference type="PANTHER" id="PTHR30603">
    <property type="entry name" value="RNA POLYMERASE SIGMA FACTOR RPO"/>
    <property type="match status" value="1"/>
</dbReference>
<reference evidence="10 11" key="1">
    <citation type="submission" date="2007-08" db="EMBL/GenBank/DDBJ databases">
        <title>Complete sequence of Roseiflexus castenholzii DSM 13941.</title>
        <authorList>
            <consortium name="US DOE Joint Genome Institute"/>
            <person name="Copeland A."/>
            <person name="Lucas S."/>
            <person name="Lapidus A."/>
            <person name="Barry K."/>
            <person name="Glavina del Rio T."/>
            <person name="Dalin E."/>
            <person name="Tice H."/>
            <person name="Pitluck S."/>
            <person name="Thompson L.S."/>
            <person name="Brettin T."/>
            <person name="Bruce D."/>
            <person name="Detter J.C."/>
            <person name="Han C."/>
            <person name="Tapia R."/>
            <person name="Schmutz J."/>
            <person name="Larimer F."/>
            <person name="Land M."/>
            <person name="Hauser L."/>
            <person name="Kyrpides N."/>
            <person name="Mikhailova N."/>
            <person name="Bryant D.A."/>
            <person name="Hanada S."/>
            <person name="Tsukatani Y."/>
            <person name="Richardson P."/>
        </authorList>
    </citation>
    <scope>NUCLEOTIDE SEQUENCE [LARGE SCALE GENOMIC DNA]</scope>
    <source>
        <strain evidence="11">DSM 13941 / HLO8</strain>
    </source>
</reference>
<dbReference type="HAMAP" id="MF_00963">
    <property type="entry name" value="Sigma70_RpoD_SigA"/>
    <property type="match status" value="1"/>
</dbReference>
<dbReference type="Pfam" id="PF00140">
    <property type="entry name" value="Sigma70_r1_2"/>
    <property type="match status" value="1"/>
</dbReference>
<dbReference type="InterPro" id="IPR028630">
    <property type="entry name" value="Sigma70_RpoD"/>
</dbReference>
<dbReference type="InterPro" id="IPR000943">
    <property type="entry name" value="RNA_pol_sigma70"/>
</dbReference>
<evidence type="ECO:0000256" key="4">
    <source>
        <dbReference type="ARBA" id="ARBA00023125"/>
    </source>
</evidence>
<dbReference type="Pfam" id="PF04545">
    <property type="entry name" value="Sigma70_r4"/>
    <property type="match status" value="1"/>
</dbReference>
<keyword evidence="1 6" id="KW-0963">Cytoplasm</keyword>
<dbReference type="InterPro" id="IPR042189">
    <property type="entry name" value="RNA_pol_sigma_70_r1_1_sf"/>
</dbReference>
<dbReference type="CDD" id="cd06171">
    <property type="entry name" value="Sigma70_r4"/>
    <property type="match status" value="1"/>
</dbReference>
<evidence type="ECO:0000256" key="2">
    <source>
        <dbReference type="ARBA" id="ARBA00023015"/>
    </source>
</evidence>
<evidence type="ECO:0000256" key="3">
    <source>
        <dbReference type="ARBA" id="ARBA00023082"/>
    </source>
</evidence>
<dbReference type="PANTHER" id="PTHR30603:SF60">
    <property type="entry name" value="RNA POLYMERASE SIGMA FACTOR RPOD"/>
    <property type="match status" value="1"/>
</dbReference>
<gene>
    <name evidence="6" type="primary">sigA</name>
    <name evidence="10" type="ordered locus">Rcas_0257</name>
</gene>
<dbReference type="SUPFAM" id="SSF88946">
    <property type="entry name" value="Sigma2 domain of RNA polymerase sigma factors"/>
    <property type="match status" value="1"/>
</dbReference>
<dbReference type="InterPro" id="IPR036388">
    <property type="entry name" value="WH-like_DNA-bd_sf"/>
</dbReference>
<keyword evidence="4 6" id="KW-0238">DNA-binding</keyword>
<dbReference type="SUPFAM" id="SSF88659">
    <property type="entry name" value="Sigma3 and sigma4 domains of RNA polymerase sigma factors"/>
    <property type="match status" value="2"/>
</dbReference>
<dbReference type="OrthoDB" id="147018at2"/>
<organism evidence="10 11">
    <name type="scientific">Roseiflexus castenholzii (strain DSM 13941 / HLO8)</name>
    <dbReference type="NCBI Taxonomy" id="383372"/>
    <lineage>
        <taxon>Bacteria</taxon>
        <taxon>Bacillati</taxon>
        <taxon>Chloroflexota</taxon>
        <taxon>Chloroflexia</taxon>
        <taxon>Chloroflexales</taxon>
        <taxon>Roseiflexineae</taxon>
        <taxon>Roseiflexaceae</taxon>
        <taxon>Roseiflexus</taxon>
    </lineage>
</organism>
<feature type="short sequence motif" description="Interaction with polymerase core subunit RpoC" evidence="6">
    <location>
        <begin position="332"/>
        <end position="335"/>
    </location>
</feature>
<dbReference type="RefSeq" id="WP_011997794.1">
    <property type="nucleotide sequence ID" value="NC_009767.1"/>
</dbReference>
<dbReference type="Proteomes" id="UP000000263">
    <property type="component" value="Chromosome"/>
</dbReference>
<feature type="region of interest" description="Sigma-70 factor domain-3" evidence="6">
    <location>
        <begin position="387"/>
        <end position="463"/>
    </location>
</feature>
<dbReference type="InterPro" id="IPR013325">
    <property type="entry name" value="RNA_pol_sigma_r2"/>
</dbReference>
<evidence type="ECO:0000256" key="1">
    <source>
        <dbReference type="ARBA" id="ARBA00022490"/>
    </source>
</evidence>
<feature type="region of interest" description="Sigma-70 factor domain-2" evidence="6">
    <location>
        <begin position="308"/>
        <end position="378"/>
    </location>
</feature>
<dbReference type="NCBIfam" id="TIGR02937">
    <property type="entry name" value="sigma70-ECF"/>
    <property type="match status" value="1"/>
</dbReference>
<comment type="similarity">
    <text evidence="6">Belongs to the sigma-70 factor family. RpoD/SigA subfamily.</text>
</comment>
<protein>
    <recommendedName>
        <fullName evidence="6">RNA polymerase sigma factor SigA</fullName>
    </recommendedName>
</protein>
<evidence type="ECO:0000313" key="10">
    <source>
        <dbReference type="EMBL" id="ABU56390.1"/>
    </source>
</evidence>
<dbReference type="PROSITE" id="PS00716">
    <property type="entry name" value="SIGMA70_2"/>
    <property type="match status" value="1"/>
</dbReference>
<accession>A7NG03</accession>
<dbReference type="InterPro" id="IPR007127">
    <property type="entry name" value="RNA_pol_sigma_70_r1_1"/>
</dbReference>
<feature type="region of interest" description="Disordered" evidence="7">
    <location>
        <begin position="1"/>
        <end position="36"/>
    </location>
</feature>
<proteinExistence type="inferred from homology"/>
<feature type="domain" description="RNA polymerase sigma-70" evidence="9">
    <location>
        <begin position="501"/>
        <end position="527"/>
    </location>
</feature>
<evidence type="ECO:0000313" key="11">
    <source>
        <dbReference type="Proteomes" id="UP000000263"/>
    </source>
</evidence>
<dbReference type="NCBIfam" id="TIGR02393">
    <property type="entry name" value="RpoD_Cterm"/>
    <property type="match status" value="1"/>
</dbReference>
<dbReference type="GO" id="GO:0016987">
    <property type="term" value="F:sigma factor activity"/>
    <property type="evidence" value="ECO:0007669"/>
    <property type="project" value="UniProtKB-UniRule"/>
</dbReference>
<feature type="domain" description="RNA polymerase sigma-70" evidence="8">
    <location>
        <begin position="332"/>
        <end position="345"/>
    </location>
</feature>
<evidence type="ECO:0000256" key="5">
    <source>
        <dbReference type="ARBA" id="ARBA00023163"/>
    </source>
</evidence>
<dbReference type="InterPro" id="IPR009042">
    <property type="entry name" value="RNA_pol_sigma70_r1_2"/>
</dbReference>
<dbReference type="Pfam" id="PF04539">
    <property type="entry name" value="Sigma70_r3"/>
    <property type="match status" value="1"/>
</dbReference>
<name>A7NG03_ROSCS</name>
<comment type="subunit">
    <text evidence="6">Interacts transiently with the RNA polymerase catalytic core.</text>
</comment>
<feature type="DNA-binding region" description="H-T-H motif" evidence="6">
    <location>
        <begin position="502"/>
        <end position="521"/>
    </location>
</feature>
<keyword evidence="2 6" id="KW-0805">Transcription regulation</keyword>
<dbReference type="Gene3D" id="1.10.601.10">
    <property type="entry name" value="RNA Polymerase Primary Sigma Factor"/>
    <property type="match status" value="2"/>
</dbReference>
<dbReference type="STRING" id="383372.Rcas_0257"/>
<comment type="subcellular location">
    <subcellularLocation>
        <location evidence="6">Cytoplasm</location>
    </subcellularLocation>
</comment>
<sequence length="541" mass="61902">MEQANEPLLEDDLLLDDLDDDMTGASREPEEEPQTITSLSDLLAIGKQRGFVTEGEIAQLLAGSDADSDRLAEIQQALQSAGIATRDEMIAGGAEIDVHFEEEGDLDDLSVEGISINDTVRMYLREIGRVPLLTARQETLLAQKIEIGEYLESYRTQLAADWRPEQIDSVGAQMYQRLQKTWPVVEDAIRLLYAIVEQPLPDPLTPGCLREVSAIQERMTFEQRQMFDKRRNELIKQHRMTAEQFDQTFAQATIIFSLLPAAVQQRLALSANWPSVEEVQHMCADVRDQLWRDWNLAIEQGKTAREDLTQANLRLVVSVAKKYIGRGLQLLDLIQEGNVGLIRAVEKFDYRKGFKFSTYATWWIRQAITRAIADQARTIRIPVHMVETINRLMRESRRMLQELGREPTDEELSRALGIPVDKVRSIRKTSLEPVSLETPVGQEEDSQLGDFIEDSKVLAPSDAASHQMLREQVEQVLNQLTERERRVLQLRFGLEDGHSRTLEEVGKEFGVTRERIRQIEVKALRKLRHPRLGKKLRDYLE</sequence>
<dbReference type="AlphaFoldDB" id="A7NG03"/>
<evidence type="ECO:0000259" key="9">
    <source>
        <dbReference type="PROSITE" id="PS00716"/>
    </source>
</evidence>
<dbReference type="Gene3D" id="1.10.220.120">
    <property type="entry name" value="Sigma-70 factor, region 1.1"/>
    <property type="match status" value="1"/>
</dbReference>
<dbReference type="GO" id="GO:0005737">
    <property type="term" value="C:cytoplasm"/>
    <property type="evidence" value="ECO:0007669"/>
    <property type="project" value="UniProtKB-SubCell"/>
</dbReference>
<keyword evidence="5 6" id="KW-0804">Transcription</keyword>
<dbReference type="FunFam" id="1.10.601.10:FF:000001">
    <property type="entry name" value="RNA polymerase sigma factor SigA"/>
    <property type="match status" value="1"/>
</dbReference>
<dbReference type="InterPro" id="IPR007630">
    <property type="entry name" value="RNA_pol_sigma70_r4"/>
</dbReference>
<dbReference type="EMBL" id="CP000804">
    <property type="protein sequence ID" value="ABU56390.1"/>
    <property type="molecule type" value="Genomic_DNA"/>
</dbReference>
<keyword evidence="3 6" id="KW-0731">Sigma factor</keyword>
<feature type="region of interest" description="Sigma-70 factor domain-4" evidence="6">
    <location>
        <begin position="476"/>
        <end position="529"/>
    </location>
</feature>
<evidence type="ECO:0000256" key="7">
    <source>
        <dbReference type="SAM" id="MobiDB-lite"/>
    </source>
</evidence>
<dbReference type="PROSITE" id="PS00715">
    <property type="entry name" value="SIGMA70_1"/>
    <property type="match status" value="1"/>
</dbReference>
<dbReference type="Gene3D" id="1.10.10.10">
    <property type="entry name" value="Winged helix-like DNA-binding domain superfamily/Winged helix DNA-binding domain"/>
    <property type="match status" value="2"/>
</dbReference>
<dbReference type="GO" id="GO:0003677">
    <property type="term" value="F:DNA binding"/>
    <property type="evidence" value="ECO:0007669"/>
    <property type="project" value="UniProtKB-UniRule"/>
</dbReference>
<dbReference type="InterPro" id="IPR007627">
    <property type="entry name" value="RNA_pol_sigma70_r2"/>
</dbReference>
<evidence type="ECO:0000259" key="8">
    <source>
        <dbReference type="PROSITE" id="PS00715"/>
    </source>
</evidence>
<dbReference type="PRINTS" id="PR00046">
    <property type="entry name" value="SIGMA70FCT"/>
</dbReference>
<dbReference type="eggNOG" id="COG0568">
    <property type="taxonomic scope" value="Bacteria"/>
</dbReference>
<dbReference type="InterPro" id="IPR007624">
    <property type="entry name" value="RNA_pol_sigma70_r3"/>
</dbReference>
<dbReference type="Pfam" id="PF04542">
    <property type="entry name" value="Sigma70_r2"/>
    <property type="match status" value="1"/>
</dbReference>
<dbReference type="KEGG" id="rca:Rcas_0257"/>
<keyword evidence="11" id="KW-1185">Reference proteome</keyword>
<dbReference type="GO" id="GO:0006352">
    <property type="term" value="P:DNA-templated transcription initiation"/>
    <property type="evidence" value="ECO:0007669"/>
    <property type="project" value="UniProtKB-UniRule"/>
</dbReference>
<dbReference type="InterPro" id="IPR013324">
    <property type="entry name" value="RNA_pol_sigma_r3/r4-like"/>
</dbReference>
<dbReference type="HOGENOM" id="CLU_014793_3_3_0"/>
<dbReference type="Pfam" id="PF03979">
    <property type="entry name" value="Sigma70_r1_1"/>
    <property type="match status" value="1"/>
</dbReference>
<evidence type="ECO:0000256" key="6">
    <source>
        <dbReference type="HAMAP-Rule" id="MF_00963"/>
    </source>
</evidence>
<dbReference type="InterPro" id="IPR012760">
    <property type="entry name" value="RNA_pol_sigma_RpoD_C"/>
</dbReference>
<feature type="compositionally biased region" description="Acidic residues" evidence="7">
    <location>
        <begin position="8"/>
        <end position="22"/>
    </location>
</feature>
<comment type="function">
    <text evidence="6">Sigma factors are initiation factors that promote the attachment of RNA polymerase to specific initiation sites and are then released. This sigma factor is the primary sigma factor during exponential growth.</text>
</comment>
<dbReference type="InterPro" id="IPR050239">
    <property type="entry name" value="Sigma-70_RNA_pol_init_factors"/>
</dbReference>
<dbReference type="InterPro" id="IPR014284">
    <property type="entry name" value="RNA_pol_sigma-70_dom"/>
</dbReference>